<dbReference type="InterPro" id="IPR002073">
    <property type="entry name" value="PDEase_catalytic_dom"/>
</dbReference>
<feature type="active site" description="Proton donor" evidence="3">
    <location>
        <position position="469"/>
    </location>
</feature>
<evidence type="ECO:0000256" key="6">
    <source>
        <dbReference type="RuleBase" id="RU363067"/>
    </source>
</evidence>
<reference evidence="9 10" key="1">
    <citation type="submission" date="2020-02" db="EMBL/GenBank/DDBJ databases">
        <title>Draft genome sequence of Haematococcus lacustris strain NIES-144.</title>
        <authorList>
            <person name="Morimoto D."/>
            <person name="Nakagawa S."/>
            <person name="Yoshida T."/>
            <person name="Sawayama S."/>
        </authorList>
    </citation>
    <scope>NUCLEOTIDE SEQUENCE [LARGE SCALE GENOMIC DNA]</scope>
    <source>
        <strain evidence="9 10">NIES-144</strain>
    </source>
</reference>
<feature type="domain" description="PDEase" evidence="8">
    <location>
        <begin position="392"/>
        <end position="695"/>
    </location>
</feature>
<feature type="binding site" evidence="4">
    <location>
        <position position="511"/>
    </location>
    <ligand>
        <name>AMP</name>
        <dbReference type="ChEBI" id="CHEBI:456215"/>
    </ligand>
</feature>
<feature type="binding site" evidence="5">
    <location>
        <position position="473"/>
    </location>
    <ligand>
        <name>Zn(2+)</name>
        <dbReference type="ChEBI" id="CHEBI:29105"/>
        <label>1</label>
    </ligand>
</feature>
<dbReference type="AlphaFoldDB" id="A0A699YJ72"/>
<feature type="binding site" evidence="5">
    <location>
        <position position="609"/>
    </location>
    <ligand>
        <name>Zn(2+)</name>
        <dbReference type="ChEBI" id="CHEBI:29105"/>
        <label>1</label>
    </ligand>
</feature>
<evidence type="ECO:0000256" key="3">
    <source>
        <dbReference type="PIRSR" id="PIRSR623088-1"/>
    </source>
</evidence>
<feature type="binding site" evidence="4">
    <location>
        <position position="609"/>
    </location>
    <ligand>
        <name>AMP</name>
        <dbReference type="ChEBI" id="CHEBI:456215"/>
    </ligand>
</feature>
<feature type="binding site" evidence="5">
    <location>
        <position position="511"/>
    </location>
    <ligand>
        <name>Zn(2+)</name>
        <dbReference type="ChEBI" id="CHEBI:29105"/>
        <label>2</label>
    </ligand>
</feature>
<sequence length="695" mass="75918">MCMCWLSQISDVYPKNPISLAALGLDLMALGSKGMSELIISTRQIEFQGPLMLYEGYEAVISQIPVFIRNVSEGELFGRSRDIANCTNCYNATTREKFWAGYSYQLLRQGGYLSFDTPADPSGNFLVVDNTLNSTGLPKDPLHIPMELELPGNWVLLVGYPGGWDNRERQAGLLALVVVMSCLLSTLLLVMLVNNHRYRALLEAVLPSSLVQQMADKATLKQLALGNGHHMHARTPADCILDMMGEVLGGRLPSIKDVMMVRTTLMQAINIYQPIDIIGSIKRGNMDADVAAALSNLVGQGGAVEERSISAVSSPLMRSKSGAPDPAAWDPDCSTLGTTLRALMATEPGGLQCTTSSARQELEQLAALHTQPSLSSLGAWDDVEQPATGPGSAAAYSNGPATVMVDRLLGIARESWEFDVRQLDVATAGHPLSTLTYYLLHSTGLLDELGINKTRMASIEAAYLPNPYHGQRHVTEVVQGFHIILTQSGMQPLYADPLTQLACYLAAAVHDLDHKGVTNDFLVSSHHQLALLYNDRSPMENHHLTLAFTIMRQPGCHFMHGLPRADQVKLRKKEGAVQGQLSTPGSLCVAPLDDTERALSLQVALKLADLSQLARSLDLHLYWVACLEEECFLQGDLEKAMNLAVSPLFDRSKPGITKSQVGFFEVLVIPLFHSFCSVFTAARPFLMDGLMRNYQ</sequence>
<feature type="binding site" evidence="5">
    <location>
        <position position="511"/>
    </location>
    <ligand>
        <name>Zn(2+)</name>
        <dbReference type="ChEBI" id="CHEBI:29105"/>
        <label>1</label>
    </ligand>
</feature>
<dbReference type="InterPro" id="IPR003607">
    <property type="entry name" value="HD/PDEase_dom"/>
</dbReference>
<evidence type="ECO:0000256" key="5">
    <source>
        <dbReference type="PIRSR" id="PIRSR623088-3"/>
    </source>
</evidence>
<evidence type="ECO:0000256" key="4">
    <source>
        <dbReference type="PIRSR" id="PIRSR623088-2"/>
    </source>
</evidence>
<dbReference type="EC" id="3.1.4.-" evidence="6"/>
<keyword evidence="2 6" id="KW-0378">Hydrolase</keyword>
<name>A0A699YJ72_HAELA</name>
<keyword evidence="10" id="KW-1185">Reference proteome</keyword>
<keyword evidence="7" id="KW-0472">Membrane</keyword>
<feature type="binding site" evidence="5">
    <location>
        <position position="510"/>
    </location>
    <ligand>
        <name>Zn(2+)</name>
        <dbReference type="ChEBI" id="CHEBI:29105"/>
        <label>1</label>
    </ligand>
</feature>
<feature type="transmembrane region" description="Helical" evidence="7">
    <location>
        <begin position="173"/>
        <end position="193"/>
    </location>
</feature>
<dbReference type="CDD" id="cd00077">
    <property type="entry name" value="HDc"/>
    <property type="match status" value="1"/>
</dbReference>
<dbReference type="PRINTS" id="PR00387">
    <property type="entry name" value="PDIESTERASE1"/>
</dbReference>
<dbReference type="PROSITE" id="PS51845">
    <property type="entry name" value="PDEASE_I_2"/>
    <property type="match status" value="1"/>
</dbReference>
<dbReference type="EMBL" id="BLLF01000224">
    <property type="protein sequence ID" value="GFH09305.1"/>
    <property type="molecule type" value="Genomic_DNA"/>
</dbReference>
<dbReference type="GO" id="GO:0004114">
    <property type="term" value="F:3',5'-cyclic-nucleotide phosphodiesterase activity"/>
    <property type="evidence" value="ECO:0007669"/>
    <property type="project" value="InterPro"/>
</dbReference>
<evidence type="ECO:0000256" key="1">
    <source>
        <dbReference type="ARBA" id="ARBA00022723"/>
    </source>
</evidence>
<evidence type="ECO:0000256" key="7">
    <source>
        <dbReference type="SAM" id="Phobius"/>
    </source>
</evidence>
<dbReference type="GO" id="GO:0007165">
    <property type="term" value="P:signal transduction"/>
    <property type="evidence" value="ECO:0007669"/>
    <property type="project" value="InterPro"/>
</dbReference>
<feature type="binding site" evidence="4">
    <location>
        <begin position="469"/>
        <end position="473"/>
    </location>
    <ligand>
        <name>AMP</name>
        <dbReference type="ChEBI" id="CHEBI:456215"/>
    </ligand>
</feature>
<gene>
    <name evidence="9" type="ORF">HaLaN_04415</name>
</gene>
<proteinExistence type="inferred from homology"/>
<evidence type="ECO:0000313" key="9">
    <source>
        <dbReference type="EMBL" id="GFH09305.1"/>
    </source>
</evidence>
<protein>
    <recommendedName>
        <fullName evidence="6">Phosphodiesterase</fullName>
        <ecNumber evidence="6">3.1.4.-</ecNumber>
    </recommendedName>
</protein>
<comment type="caution">
    <text evidence="9">The sequence shown here is derived from an EMBL/GenBank/DDBJ whole genome shotgun (WGS) entry which is preliminary data.</text>
</comment>
<dbReference type="InterPro" id="IPR023174">
    <property type="entry name" value="PDEase_CS"/>
</dbReference>
<evidence type="ECO:0000313" key="10">
    <source>
        <dbReference type="Proteomes" id="UP000485058"/>
    </source>
</evidence>
<keyword evidence="7" id="KW-1133">Transmembrane helix</keyword>
<feature type="binding site" evidence="4">
    <location>
        <position position="660"/>
    </location>
    <ligand>
        <name>AMP</name>
        <dbReference type="ChEBI" id="CHEBI:456215"/>
    </ligand>
</feature>
<dbReference type="PROSITE" id="PS00126">
    <property type="entry name" value="PDEASE_I_1"/>
    <property type="match status" value="1"/>
</dbReference>
<keyword evidence="1 5" id="KW-0479">Metal-binding</keyword>
<keyword evidence="7" id="KW-0812">Transmembrane</keyword>
<dbReference type="Gene3D" id="1.10.1300.10">
    <property type="entry name" value="3'5'-cyclic nucleotide phosphodiesterase, catalytic domain"/>
    <property type="match status" value="2"/>
</dbReference>
<feature type="non-terminal residue" evidence="9">
    <location>
        <position position="1"/>
    </location>
</feature>
<dbReference type="InterPro" id="IPR036971">
    <property type="entry name" value="PDEase_catalytic_dom_sf"/>
</dbReference>
<dbReference type="PANTHER" id="PTHR11347">
    <property type="entry name" value="CYCLIC NUCLEOTIDE PHOSPHODIESTERASE"/>
    <property type="match status" value="1"/>
</dbReference>
<dbReference type="SUPFAM" id="SSF109604">
    <property type="entry name" value="HD-domain/PDEase-like"/>
    <property type="match status" value="1"/>
</dbReference>
<dbReference type="InterPro" id="IPR023088">
    <property type="entry name" value="PDEase"/>
</dbReference>
<evidence type="ECO:0000259" key="8">
    <source>
        <dbReference type="PROSITE" id="PS51845"/>
    </source>
</evidence>
<dbReference type="GO" id="GO:0046872">
    <property type="term" value="F:metal ion binding"/>
    <property type="evidence" value="ECO:0007669"/>
    <property type="project" value="UniProtKB-KW"/>
</dbReference>
<organism evidence="9 10">
    <name type="scientific">Haematococcus lacustris</name>
    <name type="common">Green alga</name>
    <name type="synonym">Haematococcus pluvialis</name>
    <dbReference type="NCBI Taxonomy" id="44745"/>
    <lineage>
        <taxon>Eukaryota</taxon>
        <taxon>Viridiplantae</taxon>
        <taxon>Chlorophyta</taxon>
        <taxon>core chlorophytes</taxon>
        <taxon>Chlorophyceae</taxon>
        <taxon>CS clade</taxon>
        <taxon>Chlamydomonadales</taxon>
        <taxon>Haematococcaceae</taxon>
        <taxon>Haematococcus</taxon>
    </lineage>
</organism>
<accession>A0A699YJ72</accession>
<dbReference type="Proteomes" id="UP000485058">
    <property type="component" value="Unassembled WGS sequence"/>
</dbReference>
<dbReference type="Pfam" id="PF00233">
    <property type="entry name" value="PDEase_I"/>
    <property type="match status" value="2"/>
</dbReference>
<evidence type="ECO:0000256" key="2">
    <source>
        <dbReference type="ARBA" id="ARBA00022801"/>
    </source>
</evidence>
<comment type="similarity">
    <text evidence="6">Belongs to the cyclic nucleotide phosphodiesterase family.</text>
</comment>
<feature type="non-terminal residue" evidence="9">
    <location>
        <position position="695"/>
    </location>
</feature>
<comment type="cofactor">
    <cofactor evidence="6">
        <name>a divalent metal cation</name>
        <dbReference type="ChEBI" id="CHEBI:60240"/>
    </cofactor>
    <text evidence="6">Binds 2 divalent metal cations per subunit. Site 1 may preferentially bind zinc ions, while site 2 has a preference for magnesium and/or manganese ions.</text>
</comment>